<dbReference type="InterPro" id="IPR013087">
    <property type="entry name" value="Znf_C2H2_type"/>
</dbReference>
<dbReference type="SMART" id="SM00355">
    <property type="entry name" value="ZnF_C2H2"/>
    <property type="match status" value="3"/>
</dbReference>
<dbReference type="PANTHER" id="PTHR24409:SF295">
    <property type="entry name" value="AZ2-RELATED"/>
    <property type="match status" value="1"/>
</dbReference>
<evidence type="ECO:0000256" key="1">
    <source>
        <dbReference type="ARBA" id="ARBA00022723"/>
    </source>
</evidence>
<organism evidence="7 8">
    <name type="scientific">Puccinia coronata f. sp. avenae</name>
    <dbReference type="NCBI Taxonomy" id="200324"/>
    <lineage>
        <taxon>Eukaryota</taxon>
        <taxon>Fungi</taxon>
        <taxon>Dikarya</taxon>
        <taxon>Basidiomycota</taxon>
        <taxon>Pucciniomycotina</taxon>
        <taxon>Pucciniomycetes</taxon>
        <taxon>Pucciniales</taxon>
        <taxon>Pucciniaceae</taxon>
        <taxon>Puccinia</taxon>
    </lineage>
</organism>
<comment type="caution">
    <text evidence="7">The sequence shown here is derived from an EMBL/GenBank/DDBJ whole genome shotgun (WGS) entry which is preliminary data.</text>
</comment>
<dbReference type="GO" id="GO:0000977">
    <property type="term" value="F:RNA polymerase II transcription regulatory region sequence-specific DNA binding"/>
    <property type="evidence" value="ECO:0007669"/>
    <property type="project" value="TreeGrafter"/>
</dbReference>
<evidence type="ECO:0000259" key="6">
    <source>
        <dbReference type="PROSITE" id="PS50157"/>
    </source>
</evidence>
<sequence length="225" mass="25812">MSEFDCHPCQRSFRLFQHYQAHMIHSNSHHYCAQCNRDFGDEDAKQKHLRFSQNHFVCGPAQPVTRLTGQTGLFNQCAGQAGRRSALIQHFEAGTCVSGFNLEDVDQEFSKYCDINQVFVRREWILPATQIDVLHSDTSGRFPCTSCPKLFRTGPELLAHLQSAKHKNRGFKAYSCPSPHCAKDRFYSLGNLLLHMETTNCNDSYPNDWFDLVDNYLLEAVRQTT</sequence>
<keyword evidence="4" id="KW-0862">Zinc</keyword>
<accession>A0A2N5TXX0</accession>
<gene>
    <name evidence="7" type="ORF">PCASD_16100</name>
</gene>
<evidence type="ECO:0000256" key="2">
    <source>
        <dbReference type="ARBA" id="ARBA00022737"/>
    </source>
</evidence>
<name>A0A2N5TXX0_9BASI</name>
<feature type="domain" description="C2H2-type" evidence="6">
    <location>
        <begin position="142"/>
        <end position="171"/>
    </location>
</feature>
<dbReference type="AlphaFoldDB" id="A0A2N5TXX0"/>
<evidence type="ECO:0000313" key="7">
    <source>
        <dbReference type="EMBL" id="PLW30350.1"/>
    </source>
</evidence>
<dbReference type="GO" id="GO:0000981">
    <property type="term" value="F:DNA-binding transcription factor activity, RNA polymerase II-specific"/>
    <property type="evidence" value="ECO:0007669"/>
    <property type="project" value="TreeGrafter"/>
</dbReference>
<dbReference type="PROSITE" id="PS50157">
    <property type="entry name" value="ZINC_FINGER_C2H2_2"/>
    <property type="match status" value="1"/>
</dbReference>
<dbReference type="GO" id="GO:0005634">
    <property type="term" value="C:nucleus"/>
    <property type="evidence" value="ECO:0007669"/>
    <property type="project" value="TreeGrafter"/>
</dbReference>
<dbReference type="Gene3D" id="3.30.160.60">
    <property type="entry name" value="Classic Zinc Finger"/>
    <property type="match status" value="1"/>
</dbReference>
<dbReference type="PANTHER" id="PTHR24409">
    <property type="entry name" value="ZINC FINGER PROTEIN 142"/>
    <property type="match status" value="1"/>
</dbReference>
<evidence type="ECO:0000256" key="3">
    <source>
        <dbReference type="ARBA" id="ARBA00022771"/>
    </source>
</evidence>
<keyword evidence="3 5" id="KW-0863">Zinc-finger</keyword>
<dbReference type="Proteomes" id="UP000235392">
    <property type="component" value="Unassembled WGS sequence"/>
</dbReference>
<dbReference type="GO" id="GO:0008270">
    <property type="term" value="F:zinc ion binding"/>
    <property type="evidence" value="ECO:0007669"/>
    <property type="project" value="UniProtKB-KW"/>
</dbReference>
<reference evidence="7 8" key="1">
    <citation type="submission" date="2017-11" db="EMBL/GenBank/DDBJ databases">
        <title>De novo assembly and phasing of dikaryotic genomes from two isolates of Puccinia coronata f. sp. avenae, the causal agent of oat crown rust.</title>
        <authorList>
            <person name="Miller M.E."/>
            <person name="Zhang Y."/>
            <person name="Omidvar V."/>
            <person name="Sperschneider J."/>
            <person name="Schwessinger B."/>
            <person name="Raley C."/>
            <person name="Palmer J.M."/>
            <person name="Garnica D."/>
            <person name="Upadhyaya N."/>
            <person name="Rathjen J."/>
            <person name="Taylor J.M."/>
            <person name="Park R.F."/>
            <person name="Dodds P.N."/>
            <person name="Hirsch C.D."/>
            <person name="Kianian S.F."/>
            <person name="Figueroa M."/>
        </authorList>
    </citation>
    <scope>NUCLEOTIDE SEQUENCE [LARGE SCALE GENOMIC DNA]</scope>
    <source>
        <strain evidence="7">12SD80</strain>
    </source>
</reference>
<dbReference type="SUPFAM" id="SSF57667">
    <property type="entry name" value="beta-beta-alpha zinc fingers"/>
    <property type="match status" value="1"/>
</dbReference>
<dbReference type="EMBL" id="PGCI01000301">
    <property type="protein sequence ID" value="PLW30350.1"/>
    <property type="molecule type" value="Genomic_DNA"/>
</dbReference>
<keyword evidence="1" id="KW-0479">Metal-binding</keyword>
<evidence type="ECO:0000256" key="4">
    <source>
        <dbReference type="ARBA" id="ARBA00022833"/>
    </source>
</evidence>
<proteinExistence type="predicted"/>
<dbReference type="InterPro" id="IPR036236">
    <property type="entry name" value="Znf_C2H2_sf"/>
</dbReference>
<keyword evidence="2" id="KW-0677">Repeat</keyword>
<evidence type="ECO:0000256" key="5">
    <source>
        <dbReference type="PROSITE-ProRule" id="PRU00042"/>
    </source>
</evidence>
<evidence type="ECO:0000313" key="8">
    <source>
        <dbReference type="Proteomes" id="UP000235392"/>
    </source>
</evidence>
<dbReference type="PROSITE" id="PS00028">
    <property type="entry name" value="ZINC_FINGER_C2H2_1"/>
    <property type="match status" value="1"/>
</dbReference>
<protein>
    <recommendedName>
        <fullName evidence="6">C2H2-type domain-containing protein</fullName>
    </recommendedName>
</protein>